<evidence type="ECO:0000313" key="9">
    <source>
        <dbReference type="Proteomes" id="UP000187209"/>
    </source>
</evidence>
<gene>
    <name evidence="8" type="ORF">SteCoe_1888</name>
</gene>
<dbReference type="GO" id="GO:0016874">
    <property type="term" value="F:ligase activity"/>
    <property type="evidence" value="ECO:0007669"/>
    <property type="project" value="UniProtKB-KW"/>
</dbReference>
<dbReference type="SUPFAM" id="SSF56059">
    <property type="entry name" value="Glutathione synthetase ATP-binding domain-like"/>
    <property type="match status" value="1"/>
</dbReference>
<dbReference type="GO" id="GO:0046872">
    <property type="term" value="F:metal ion binding"/>
    <property type="evidence" value="ECO:0007669"/>
    <property type="project" value="UniProtKB-KW"/>
</dbReference>
<dbReference type="InterPro" id="IPR051705">
    <property type="entry name" value="Gsp_Synthetase/Amidase"/>
</dbReference>
<protein>
    <recommendedName>
        <fullName evidence="7">Peptidase C51 domain-containing protein</fullName>
    </recommendedName>
</protein>
<evidence type="ECO:0000256" key="4">
    <source>
        <dbReference type="ARBA" id="ARBA00022741"/>
    </source>
</evidence>
<evidence type="ECO:0000256" key="2">
    <source>
        <dbReference type="ARBA" id="ARBA00022598"/>
    </source>
</evidence>
<keyword evidence="5" id="KW-0067">ATP-binding</keyword>
<keyword evidence="9" id="KW-1185">Reference proteome</keyword>
<keyword evidence="2" id="KW-0436">Ligase</keyword>
<dbReference type="Gene3D" id="3.90.1720.10">
    <property type="entry name" value="endopeptidase domain like (from Nostoc punctiforme)"/>
    <property type="match status" value="1"/>
</dbReference>
<dbReference type="InterPro" id="IPR007921">
    <property type="entry name" value="CHAP_dom"/>
</dbReference>
<evidence type="ECO:0000256" key="3">
    <source>
        <dbReference type="ARBA" id="ARBA00022723"/>
    </source>
</evidence>
<dbReference type="OrthoDB" id="327250at2759"/>
<evidence type="ECO:0000259" key="7">
    <source>
        <dbReference type="PROSITE" id="PS50911"/>
    </source>
</evidence>
<sequence>MQEDEEYNREDFVTPFARVLGSYQGVDGKSNGSDRHFSGIQNFVNDLYTGYKYQCVEYARRWLLSKGLEFYSVPLAAHIWHIRFLERYSDGKATPINPVSNGSTSPPVPDSILIWKIAEDVPCGHIAVVTEVNLSENYIRIAEQNMKNDYWPGNYARQIPLENVDGHYWIRDEDELYGWMIIDFDVDHVDQQALDKINHPVKKHTKEVTHDNPWLDLNDPIEAYYYEKTGKFMNSGTFNYFTIEEHLAYKVLYATMECSFMLNRATNKVVNSPELMEKFGLPQWTWDMIKDSWNFYWNSKGKTITGRLEFAFKGRNVKLVDFYGDTLYGLAEAVKIQDKLAGHLDCTMGDSPSVKLKEGLITHVKSCFKDFVHICTDSKQEHLSIAHFIQNIIRECGLDSKILVDLDFSKDTEGNFYDQQGVQIKSIWKIWDWETVLADYENPRQENEVKISDLLLSKNVFVLEPLWKLVTSNRALKAVMNEINPNHGYLLDAKWDLPLDTQGKNYLPLQCGYKKLSSSQEHTIYVEEFLSEEFEGIKPIICSWPVARYLTGFSLDTKSFDDQNDRQLVCCRIIGD</sequence>
<dbReference type="EMBL" id="MPUH01000020">
    <property type="protein sequence ID" value="OMJ94861.1"/>
    <property type="molecule type" value="Genomic_DNA"/>
</dbReference>
<keyword evidence="3" id="KW-0479">Metal-binding</keyword>
<accession>A0A1R2D0U9</accession>
<dbReference type="InterPro" id="IPR005494">
    <property type="entry name" value="GSPS_pre-ATP-grasp-like_dom"/>
</dbReference>
<dbReference type="PANTHER" id="PTHR30094">
    <property type="entry name" value="BIFUNCTIONAL GLUTATHIONYLSPERMIDINE SYNTHETASE/AMIDASE-RELATED"/>
    <property type="match status" value="1"/>
</dbReference>
<evidence type="ECO:0000256" key="6">
    <source>
        <dbReference type="ARBA" id="ARBA00022842"/>
    </source>
</evidence>
<dbReference type="InterPro" id="IPR016185">
    <property type="entry name" value="PreATP-grasp_dom_sf"/>
</dbReference>
<dbReference type="GO" id="GO:0005524">
    <property type="term" value="F:ATP binding"/>
    <property type="evidence" value="ECO:0007669"/>
    <property type="project" value="UniProtKB-KW"/>
</dbReference>
<dbReference type="SUPFAM" id="SSF52440">
    <property type="entry name" value="PreATP-grasp domain"/>
    <property type="match status" value="1"/>
</dbReference>
<dbReference type="PROSITE" id="PS50911">
    <property type="entry name" value="CHAP"/>
    <property type="match status" value="1"/>
</dbReference>
<comment type="caution">
    <text evidence="8">The sequence shown here is derived from an EMBL/GenBank/DDBJ whole genome shotgun (WGS) entry which is preliminary data.</text>
</comment>
<evidence type="ECO:0000256" key="1">
    <source>
        <dbReference type="ARBA" id="ARBA00008227"/>
    </source>
</evidence>
<comment type="similarity">
    <text evidence="1">In the C-terminal section; belongs to the glutathionylspermidine synthase preATP-grasp family.</text>
</comment>
<keyword evidence="4" id="KW-0547">Nucleotide-binding</keyword>
<dbReference type="SUPFAM" id="SSF54001">
    <property type="entry name" value="Cysteine proteinases"/>
    <property type="match status" value="1"/>
</dbReference>
<feature type="domain" description="Peptidase C51" evidence="7">
    <location>
        <begin position="30"/>
        <end position="171"/>
    </location>
</feature>
<dbReference type="PANTHER" id="PTHR30094:SF17">
    <property type="entry name" value="SYNTHETASE, PUTATIVE-RELATED"/>
    <property type="match status" value="1"/>
</dbReference>
<dbReference type="AlphaFoldDB" id="A0A1R2D0U9"/>
<organism evidence="8 9">
    <name type="scientific">Stentor coeruleus</name>
    <dbReference type="NCBI Taxonomy" id="5963"/>
    <lineage>
        <taxon>Eukaryota</taxon>
        <taxon>Sar</taxon>
        <taxon>Alveolata</taxon>
        <taxon>Ciliophora</taxon>
        <taxon>Postciliodesmatophora</taxon>
        <taxon>Heterotrichea</taxon>
        <taxon>Heterotrichida</taxon>
        <taxon>Stentoridae</taxon>
        <taxon>Stentor</taxon>
    </lineage>
</organism>
<evidence type="ECO:0000313" key="8">
    <source>
        <dbReference type="EMBL" id="OMJ94861.1"/>
    </source>
</evidence>
<evidence type="ECO:0000256" key="5">
    <source>
        <dbReference type="ARBA" id="ARBA00022840"/>
    </source>
</evidence>
<reference evidence="8 9" key="1">
    <citation type="submission" date="2016-11" db="EMBL/GenBank/DDBJ databases">
        <title>The macronuclear genome of Stentor coeruleus: a giant cell with tiny introns.</title>
        <authorList>
            <person name="Slabodnick M."/>
            <person name="Ruby J.G."/>
            <person name="Reiff S.B."/>
            <person name="Swart E.C."/>
            <person name="Gosai S."/>
            <person name="Prabakaran S."/>
            <person name="Witkowska E."/>
            <person name="Larue G.E."/>
            <person name="Fisher S."/>
            <person name="Freeman R.M."/>
            <person name="Gunawardena J."/>
            <person name="Chu W."/>
            <person name="Stover N.A."/>
            <person name="Gregory B.D."/>
            <person name="Nowacki M."/>
            <person name="Derisi J."/>
            <person name="Roy S.W."/>
            <person name="Marshall W.F."/>
            <person name="Sood P."/>
        </authorList>
    </citation>
    <scope>NUCLEOTIDE SEQUENCE [LARGE SCALE GENOMIC DNA]</scope>
    <source>
        <strain evidence="8">WM001</strain>
    </source>
</reference>
<proteinExistence type="inferred from homology"/>
<dbReference type="Pfam" id="PF05257">
    <property type="entry name" value="CHAP"/>
    <property type="match status" value="1"/>
</dbReference>
<dbReference type="Proteomes" id="UP000187209">
    <property type="component" value="Unassembled WGS sequence"/>
</dbReference>
<dbReference type="Pfam" id="PF03738">
    <property type="entry name" value="GSP_synth"/>
    <property type="match status" value="1"/>
</dbReference>
<dbReference type="InterPro" id="IPR038765">
    <property type="entry name" value="Papain-like_cys_pep_sf"/>
</dbReference>
<name>A0A1R2D0U9_9CILI</name>
<keyword evidence="6" id="KW-0460">Magnesium</keyword>